<comment type="caution">
    <text evidence="5">The sequence shown here is derived from an EMBL/GenBank/DDBJ whole genome shotgun (WGS) entry which is preliminary data.</text>
</comment>
<evidence type="ECO:0000256" key="1">
    <source>
        <dbReference type="PROSITE-ProRule" id="PRU00276"/>
    </source>
</evidence>
<protein>
    <recommendedName>
        <fullName evidence="3">Peptidase M12B domain-containing protein</fullName>
    </recommendedName>
</protein>
<keyword evidence="6" id="KW-1185">Reference proteome</keyword>
<keyword evidence="1" id="KW-0862">Zinc</keyword>
<evidence type="ECO:0000313" key="6">
    <source>
        <dbReference type="Proteomes" id="UP000663870"/>
    </source>
</evidence>
<dbReference type="InterPro" id="IPR001590">
    <property type="entry name" value="Peptidase_M12B"/>
</dbReference>
<keyword evidence="2" id="KW-0812">Transmembrane</keyword>
<keyword evidence="2" id="KW-1133">Transmembrane helix</keyword>
<organism evidence="5 6">
    <name type="scientific">Rotaria sordida</name>
    <dbReference type="NCBI Taxonomy" id="392033"/>
    <lineage>
        <taxon>Eukaryota</taxon>
        <taxon>Metazoa</taxon>
        <taxon>Spiralia</taxon>
        <taxon>Gnathifera</taxon>
        <taxon>Rotifera</taxon>
        <taxon>Eurotatoria</taxon>
        <taxon>Bdelloidea</taxon>
        <taxon>Philodinida</taxon>
        <taxon>Philodinidae</taxon>
        <taxon>Rotaria</taxon>
    </lineage>
</organism>
<proteinExistence type="predicted"/>
<dbReference type="Gene3D" id="3.40.390.10">
    <property type="entry name" value="Collagenase (Catalytic Domain)"/>
    <property type="match status" value="1"/>
</dbReference>
<evidence type="ECO:0000313" key="4">
    <source>
        <dbReference type="EMBL" id="CAF0854937.1"/>
    </source>
</evidence>
<dbReference type="Proteomes" id="UP000663870">
    <property type="component" value="Unassembled WGS sequence"/>
</dbReference>
<feature type="transmembrane region" description="Helical" evidence="2">
    <location>
        <begin position="423"/>
        <end position="439"/>
    </location>
</feature>
<comment type="caution">
    <text evidence="1">Lacks conserved residue(s) required for the propagation of feature annotation.</text>
</comment>
<dbReference type="AlphaFoldDB" id="A0A813ZFQ6"/>
<feature type="binding site" evidence="1">
    <location>
        <position position="171"/>
    </location>
    <ligand>
        <name>Zn(2+)</name>
        <dbReference type="ChEBI" id="CHEBI:29105"/>
        <note>catalytic</note>
    </ligand>
</feature>
<reference evidence="5" key="1">
    <citation type="submission" date="2021-02" db="EMBL/GenBank/DDBJ databases">
        <authorList>
            <person name="Nowell W R."/>
        </authorList>
    </citation>
    <scope>NUCLEOTIDE SEQUENCE</scope>
</reference>
<feature type="domain" description="Peptidase M12B" evidence="3">
    <location>
        <begin position="23"/>
        <end position="231"/>
    </location>
</feature>
<gene>
    <name evidence="5" type="ORF">JXQ802_LOCUS8985</name>
    <name evidence="4" type="ORF">PYM288_LOCUS7251</name>
</gene>
<dbReference type="GO" id="GO:0006508">
    <property type="term" value="P:proteolysis"/>
    <property type="evidence" value="ECO:0007669"/>
    <property type="project" value="InterPro"/>
</dbReference>
<keyword evidence="2" id="KW-0472">Membrane</keyword>
<accession>A0A813ZFQ6</accession>
<dbReference type="InterPro" id="IPR024079">
    <property type="entry name" value="MetalloPept_cat_dom_sf"/>
</dbReference>
<dbReference type="GO" id="GO:0046872">
    <property type="term" value="F:metal ion binding"/>
    <property type="evidence" value="ECO:0007669"/>
    <property type="project" value="UniProtKB-KW"/>
</dbReference>
<keyword evidence="1" id="KW-0479">Metal-binding</keyword>
<dbReference type="EMBL" id="CAJNOH010000086">
    <property type="protein sequence ID" value="CAF0854937.1"/>
    <property type="molecule type" value="Genomic_DNA"/>
</dbReference>
<dbReference type="Gene3D" id="3.40.1620.60">
    <property type="match status" value="1"/>
</dbReference>
<dbReference type="SUPFAM" id="SSF55486">
    <property type="entry name" value="Metalloproteases ('zincins'), catalytic domain"/>
    <property type="match status" value="1"/>
</dbReference>
<name>A0A813ZFQ6_9BILA</name>
<dbReference type="GO" id="GO:0004222">
    <property type="term" value="F:metalloendopeptidase activity"/>
    <property type="evidence" value="ECO:0007669"/>
    <property type="project" value="InterPro"/>
</dbReference>
<feature type="binding site" evidence="1">
    <location>
        <position position="181"/>
    </location>
    <ligand>
        <name>Zn(2+)</name>
        <dbReference type="ChEBI" id="CHEBI:29105"/>
        <note>catalytic</note>
    </ligand>
</feature>
<dbReference type="Pfam" id="PF13582">
    <property type="entry name" value="Reprolysin_3"/>
    <property type="match status" value="1"/>
</dbReference>
<feature type="active site" evidence="1">
    <location>
        <position position="172"/>
    </location>
</feature>
<dbReference type="Proteomes" id="UP000663854">
    <property type="component" value="Unassembled WGS sequence"/>
</dbReference>
<sequence length="441" mass="51351">MFIIEFSFLFFLPLLIYGQRYYAFVETLFVIDSNYFPNLSEISYEDYIRTIVDTANIIFQSENDLDIKIEIIISNIVHLNIVQPKSQEPYEYEYILRQSVSDYDRYDSIVLLWYQPWEGPNAAQGYAMLKGVCHPSYSELDFLFFVLNIQQFSKEIMYILPYQNAAFYLAHEFGHQLGLVHQIDTPCYTTSYMSVMTKSHTASYEQAHWTKCENNWINENICQFECLFNKPDNYQPIKNKYSTLPGKRMNNDQQAKMIEPNSQCLGEVSSFTFMSSDVASRCLYLRYYIGESNGEYKSAYSPMLPGSECGENSICYRDKCVSKNDIDPLLFNNDFDTEILYLNTHCSSSNNPKELVASNHDIHHNIECIDWENDFLCEPSQICPKIDDSTTLDLYIKHVCCAKCSPKGNSIVALFNKTRINRIDSMFILMILISLCFLLKY</sequence>
<feature type="binding site" evidence="1">
    <location>
        <position position="175"/>
    </location>
    <ligand>
        <name>Zn(2+)</name>
        <dbReference type="ChEBI" id="CHEBI:29105"/>
        <note>catalytic</note>
    </ligand>
</feature>
<dbReference type="PROSITE" id="PS50215">
    <property type="entry name" value="ADAM_MEPRO"/>
    <property type="match status" value="1"/>
</dbReference>
<evidence type="ECO:0000313" key="5">
    <source>
        <dbReference type="EMBL" id="CAF0897660.1"/>
    </source>
</evidence>
<dbReference type="EMBL" id="CAJNOL010000162">
    <property type="protein sequence ID" value="CAF0897660.1"/>
    <property type="molecule type" value="Genomic_DNA"/>
</dbReference>
<evidence type="ECO:0000259" key="3">
    <source>
        <dbReference type="PROSITE" id="PS50215"/>
    </source>
</evidence>
<evidence type="ECO:0000256" key="2">
    <source>
        <dbReference type="SAM" id="Phobius"/>
    </source>
</evidence>